<organism evidence="2 3">
    <name type="scientific">Methylobacterium symbioticum</name>
    <dbReference type="NCBI Taxonomy" id="2584084"/>
    <lineage>
        <taxon>Bacteria</taxon>
        <taxon>Pseudomonadati</taxon>
        <taxon>Pseudomonadota</taxon>
        <taxon>Alphaproteobacteria</taxon>
        <taxon>Hyphomicrobiales</taxon>
        <taxon>Methylobacteriaceae</taxon>
        <taxon>Methylobacterium</taxon>
    </lineage>
</organism>
<name>A0A509E9I7_9HYPH</name>
<dbReference type="RefSeq" id="WP_142582429.1">
    <property type="nucleotide sequence ID" value="NZ_CABFPH010000014.1"/>
</dbReference>
<reference evidence="2 3" key="1">
    <citation type="submission" date="2019-06" db="EMBL/GenBank/DDBJ databases">
        <authorList>
            <person name="Rodrigo-Torres L."/>
            <person name="Arahal R. D."/>
            <person name="Lucena T."/>
        </authorList>
    </citation>
    <scope>NUCLEOTIDE SEQUENCE [LARGE SCALE GENOMIC DNA]</scope>
    <source>
        <strain evidence="2 3">SB0023/3</strain>
    </source>
</reference>
<evidence type="ECO:0000313" key="2">
    <source>
        <dbReference type="EMBL" id="VUD70877.1"/>
    </source>
</evidence>
<sequence length="261" mass="26820">MSVSDRFARIARAIAAMIMAALRAIFGGVKEAGAAIAADVRMVGRGVRDGASHVAHVAGRGLSGPAQVLDYAAGAFGATLGALLPRRPVGPRDVADAAVGRDDSMAAQTLTQVPPAARAELHAAAMLGNAVQASAGARAAGDVRMIPLHDADLPPHLVQWLGGLSPNQLRHLGELTTWVVAAHVQGRTPIPGIPPAPAAPVAAPARDDMRAMLAQIRRAAANDRAEVAAMATRGPRPAVLPTEDDDEAYDRRRGGARPAFG</sequence>
<protein>
    <submittedName>
        <fullName evidence="2">Uncharacterized protein</fullName>
    </submittedName>
</protein>
<keyword evidence="3" id="KW-1185">Reference proteome</keyword>
<feature type="region of interest" description="Disordered" evidence="1">
    <location>
        <begin position="229"/>
        <end position="261"/>
    </location>
</feature>
<evidence type="ECO:0000313" key="3">
    <source>
        <dbReference type="Proteomes" id="UP000410984"/>
    </source>
</evidence>
<gene>
    <name evidence="2" type="ORF">MET9862_01451</name>
</gene>
<dbReference type="AlphaFoldDB" id="A0A509E9I7"/>
<proteinExistence type="predicted"/>
<accession>A0A509E9I7</accession>
<dbReference type="EMBL" id="CABFPH010000014">
    <property type="protein sequence ID" value="VUD70877.1"/>
    <property type="molecule type" value="Genomic_DNA"/>
</dbReference>
<dbReference type="Proteomes" id="UP000410984">
    <property type="component" value="Unassembled WGS sequence"/>
</dbReference>
<evidence type="ECO:0000256" key="1">
    <source>
        <dbReference type="SAM" id="MobiDB-lite"/>
    </source>
</evidence>